<protein>
    <submittedName>
        <fullName evidence="1">Uncharacterized protein</fullName>
    </submittedName>
</protein>
<comment type="caution">
    <text evidence="1">The sequence shown here is derived from an EMBL/GenBank/DDBJ whole genome shotgun (WGS) entry which is preliminary data.</text>
</comment>
<reference evidence="2" key="1">
    <citation type="journal article" date="2019" name="Int. J. Syst. Evol. Microbiol.">
        <title>The Global Catalogue of Microorganisms (GCM) 10K type strain sequencing project: providing services to taxonomists for standard genome sequencing and annotation.</title>
        <authorList>
            <consortium name="The Broad Institute Genomics Platform"/>
            <consortium name="The Broad Institute Genome Sequencing Center for Infectious Disease"/>
            <person name="Wu L."/>
            <person name="Ma J."/>
        </authorList>
    </citation>
    <scope>NUCLEOTIDE SEQUENCE [LARGE SCALE GENOMIC DNA]</scope>
    <source>
        <strain evidence="2">CCUG 66188</strain>
    </source>
</reference>
<keyword evidence="2" id="KW-1185">Reference proteome</keyword>
<proteinExistence type="predicted"/>
<dbReference type="Proteomes" id="UP001596023">
    <property type="component" value="Unassembled WGS sequence"/>
</dbReference>
<name>A0ABV9KYR1_9BACT</name>
<sequence>MLSDFFRINLPYGLARNEKGEWMAFNREYKPLGFNTTETSTDARTLKGNSRELPLFSLFFGLTNRFIQEITEYDESAVNRDEQGNIHRFWLYNDSTNPMNQPDKDNEYWSIYWKKLEKIARLNVHHNTRW</sequence>
<evidence type="ECO:0000313" key="2">
    <source>
        <dbReference type="Proteomes" id="UP001596023"/>
    </source>
</evidence>
<dbReference type="RefSeq" id="WP_379997248.1">
    <property type="nucleotide sequence ID" value="NZ_JBHSGN010000078.1"/>
</dbReference>
<organism evidence="1 2">
    <name type="scientific">Dysgonomonas termitidis</name>
    <dbReference type="NCBI Taxonomy" id="1516126"/>
    <lineage>
        <taxon>Bacteria</taxon>
        <taxon>Pseudomonadati</taxon>
        <taxon>Bacteroidota</taxon>
        <taxon>Bacteroidia</taxon>
        <taxon>Bacteroidales</taxon>
        <taxon>Dysgonomonadaceae</taxon>
        <taxon>Dysgonomonas</taxon>
    </lineage>
</organism>
<dbReference type="EMBL" id="JBHSGN010000078">
    <property type="protein sequence ID" value="MFC4674701.1"/>
    <property type="molecule type" value="Genomic_DNA"/>
</dbReference>
<accession>A0ABV9KYR1</accession>
<evidence type="ECO:0000313" key="1">
    <source>
        <dbReference type="EMBL" id="MFC4674701.1"/>
    </source>
</evidence>
<gene>
    <name evidence="1" type="ORF">ACFO6W_13440</name>
</gene>